<evidence type="ECO:0000256" key="2">
    <source>
        <dbReference type="SAM" id="MobiDB-lite"/>
    </source>
</evidence>
<keyword evidence="4" id="KW-0808">Transferase</keyword>
<dbReference type="EMBL" id="LHPG02000015">
    <property type="protein sequence ID" value="PRW34077.1"/>
    <property type="molecule type" value="Genomic_DNA"/>
</dbReference>
<accession>A0A2P6TIH1</accession>
<gene>
    <name evidence="4" type="ORF">C2E21_7305</name>
</gene>
<keyword evidence="4" id="KW-0418">Kinase</keyword>
<name>A0A2P6TIH1_CHLSO</name>
<evidence type="ECO:0000256" key="1">
    <source>
        <dbReference type="ARBA" id="ARBA00022801"/>
    </source>
</evidence>
<dbReference type="InterPro" id="IPR016130">
    <property type="entry name" value="Tyr_Pase_AS"/>
</dbReference>
<comment type="caution">
    <text evidence="4">The sequence shown here is derived from an EMBL/GenBank/DDBJ whole genome shotgun (WGS) entry which is preliminary data.</text>
</comment>
<protein>
    <submittedName>
        <fullName evidence="4">MAP kinase phosphatase 6</fullName>
    </submittedName>
</protein>
<dbReference type="GO" id="GO:0016301">
    <property type="term" value="F:kinase activity"/>
    <property type="evidence" value="ECO:0007669"/>
    <property type="project" value="UniProtKB-KW"/>
</dbReference>
<reference evidence="4 5" key="1">
    <citation type="journal article" date="2018" name="Plant J.">
        <title>Genome sequences of Chlorella sorokiniana UTEX 1602 and Micractinium conductrix SAG 241.80: implications to maltose excretion by a green alga.</title>
        <authorList>
            <person name="Arriola M.B."/>
            <person name="Velmurugan N."/>
            <person name="Zhang Y."/>
            <person name="Plunkett M.H."/>
            <person name="Hondzo H."/>
            <person name="Barney B.M."/>
        </authorList>
    </citation>
    <scope>NUCLEOTIDE SEQUENCE [LARGE SCALE GENOMIC DNA]</scope>
    <source>
        <strain evidence="5">UTEX 1602</strain>
    </source>
</reference>
<dbReference type="OrthoDB" id="2017893at2759"/>
<dbReference type="PROSITE" id="PS50056">
    <property type="entry name" value="TYR_PHOSPHATASE_2"/>
    <property type="match status" value="1"/>
</dbReference>
<proteinExistence type="predicted"/>
<dbReference type="InterPro" id="IPR029021">
    <property type="entry name" value="Prot-tyrosine_phosphatase-like"/>
</dbReference>
<feature type="domain" description="Tyrosine specific protein phosphatases" evidence="3">
    <location>
        <begin position="164"/>
        <end position="187"/>
    </location>
</feature>
<evidence type="ECO:0000313" key="5">
    <source>
        <dbReference type="Proteomes" id="UP000239899"/>
    </source>
</evidence>
<dbReference type="PROSITE" id="PS00383">
    <property type="entry name" value="TYR_PHOSPHATASE_1"/>
    <property type="match status" value="1"/>
</dbReference>
<dbReference type="Pfam" id="PF22784">
    <property type="entry name" value="PTP-SAK"/>
    <property type="match status" value="1"/>
</dbReference>
<keyword evidence="1" id="KW-0378">Hydrolase</keyword>
<sequence>MVAAANPVSAAAAPAGEAAGPPYGLPPLPAIPCPDYRGPTPWSNWVIKGRLLAGAYPASLDDNETDRILSTLLTLGVNTFVCLQAEFSLHTPESAWRAGQGLRPYIKDAQRILIRARETGSQRIKQARRTDKLDFLHLPVLDGNVTSDAAMSRLADDCCARILRGERMYIHCWGGHGRTGTLIATMLGRLYGITCASALRFTQAFHDSRKFPQGVRSPQTTVQVAQVKRLLPDPPSMRGVVYSKDPSVVLDDVILRPPSAPSSPPKAAPLGVVCAAAGSGGADAGGRADMEVDGDEAPVLPTVPMNQQRKEAIRAKSAGGSAGGSAPATVVAGGQAAALQAASLQPLTAVKEAQGSGAAAAPSIRAAPAAGGQQRLDWLSSVFGKDADKKAAGGGGSAGQDLLGASLAASAGKAAAGGSGTTINLTATAVGAQWASGGVERVDMRPNNVAVGLPEAPDRSTGSVARLINYLSGRSGSVLTPQR</sequence>
<organism evidence="4 5">
    <name type="scientific">Chlorella sorokiniana</name>
    <name type="common">Freshwater green alga</name>
    <dbReference type="NCBI Taxonomy" id="3076"/>
    <lineage>
        <taxon>Eukaryota</taxon>
        <taxon>Viridiplantae</taxon>
        <taxon>Chlorophyta</taxon>
        <taxon>core chlorophytes</taxon>
        <taxon>Trebouxiophyceae</taxon>
        <taxon>Chlorellales</taxon>
        <taxon>Chlorellaceae</taxon>
        <taxon>Chlorella clade</taxon>
        <taxon>Chlorella</taxon>
    </lineage>
</organism>
<keyword evidence="5" id="KW-1185">Reference proteome</keyword>
<dbReference type="PANTHER" id="PTHR23339">
    <property type="entry name" value="TYROSINE SPECIFIC PROTEIN PHOSPHATASE AND DUAL SPECIFICITY PROTEIN PHOSPHATASE"/>
    <property type="match status" value="1"/>
</dbReference>
<feature type="region of interest" description="Disordered" evidence="2">
    <location>
        <begin position="283"/>
        <end position="306"/>
    </location>
</feature>
<dbReference type="CDD" id="cd14494">
    <property type="entry name" value="PTP_DSP_cys"/>
    <property type="match status" value="1"/>
</dbReference>
<dbReference type="SUPFAM" id="SSF52799">
    <property type="entry name" value="(Phosphotyrosine protein) phosphatases II"/>
    <property type="match status" value="1"/>
</dbReference>
<evidence type="ECO:0000259" key="3">
    <source>
        <dbReference type="PROSITE" id="PS50056"/>
    </source>
</evidence>
<dbReference type="AlphaFoldDB" id="A0A2P6TIH1"/>
<dbReference type="Proteomes" id="UP000239899">
    <property type="component" value="Unassembled WGS sequence"/>
</dbReference>
<dbReference type="Gene3D" id="3.90.190.10">
    <property type="entry name" value="Protein tyrosine phosphatase superfamily"/>
    <property type="match status" value="1"/>
</dbReference>
<dbReference type="InterPro" id="IPR057023">
    <property type="entry name" value="PTP-SAK"/>
</dbReference>
<dbReference type="InterPro" id="IPR000387">
    <property type="entry name" value="Tyr_Pase_dom"/>
</dbReference>
<evidence type="ECO:0000313" key="4">
    <source>
        <dbReference type="EMBL" id="PRW34077.1"/>
    </source>
</evidence>
<dbReference type="STRING" id="3076.A0A2P6TIH1"/>
<dbReference type="InterPro" id="IPR050561">
    <property type="entry name" value="PTP"/>
</dbReference>
<dbReference type="GO" id="GO:0016791">
    <property type="term" value="F:phosphatase activity"/>
    <property type="evidence" value="ECO:0007669"/>
    <property type="project" value="UniProtKB-ARBA"/>
</dbReference>